<evidence type="ECO:0000259" key="1">
    <source>
        <dbReference type="Pfam" id="PF12697"/>
    </source>
</evidence>
<dbReference type="OrthoDB" id="9799989at2"/>
<dbReference type="Proteomes" id="UP000243535">
    <property type="component" value="Unassembled WGS sequence"/>
</dbReference>
<dbReference type="STRING" id="375574.GCA_001418035_01052"/>
<evidence type="ECO:0000313" key="2">
    <source>
        <dbReference type="EMBL" id="CUA82407.1"/>
    </source>
</evidence>
<reference evidence="3" key="1">
    <citation type="submission" date="2015-08" db="EMBL/GenBank/DDBJ databases">
        <authorList>
            <person name="Varghese N."/>
        </authorList>
    </citation>
    <scope>NUCLEOTIDE SEQUENCE [LARGE SCALE GENOMIC DNA]</scope>
    <source>
        <strain evidence="3">DSM 17901</strain>
    </source>
</reference>
<proteinExistence type="predicted"/>
<dbReference type="InterPro" id="IPR029058">
    <property type="entry name" value="AB_hydrolase_fold"/>
</dbReference>
<dbReference type="Pfam" id="PF12697">
    <property type="entry name" value="Abhydrolase_6"/>
    <property type="match status" value="1"/>
</dbReference>
<protein>
    <submittedName>
        <fullName evidence="2">Pimeloyl-ACP methyl ester carboxylesterase</fullName>
    </submittedName>
</protein>
<keyword evidence="3" id="KW-1185">Reference proteome</keyword>
<dbReference type="EMBL" id="CYHA01000002">
    <property type="protein sequence ID" value="CUA82407.1"/>
    <property type="molecule type" value="Genomic_DNA"/>
</dbReference>
<name>A0A0K6GV44_9NEIS</name>
<dbReference type="AlphaFoldDB" id="A0A0K6GV44"/>
<dbReference type="InterPro" id="IPR000073">
    <property type="entry name" value="AB_hydrolase_1"/>
</dbReference>
<dbReference type="RefSeq" id="WP_082446375.1">
    <property type="nucleotide sequence ID" value="NZ_CYHA01000002.1"/>
</dbReference>
<dbReference type="PRINTS" id="PR00111">
    <property type="entry name" value="ABHYDROLASE"/>
</dbReference>
<evidence type="ECO:0000313" key="3">
    <source>
        <dbReference type="Proteomes" id="UP000243535"/>
    </source>
</evidence>
<dbReference type="InterPro" id="IPR052370">
    <property type="entry name" value="Meta-cleavage_hydrolase"/>
</dbReference>
<dbReference type="PANTHER" id="PTHR43139">
    <property type="entry name" value="SI:DKEY-122A22.2"/>
    <property type="match status" value="1"/>
</dbReference>
<dbReference type="Gene3D" id="3.40.50.1820">
    <property type="entry name" value="alpha/beta hydrolase"/>
    <property type="match status" value="1"/>
</dbReference>
<dbReference type="PANTHER" id="PTHR43139:SF52">
    <property type="entry name" value="SI:DKEY-122A22.2"/>
    <property type="match status" value="1"/>
</dbReference>
<sequence>MSTTVPPVTESAAKSRTGRLKALSPARMLHWYAEISARKAGFRTETLQLPDGQLQYRVGGQGPLLLLVHGFGGDGLVTWGGPMRFLAARHTVVVPDLLWFGQSWSEGPASLGAQADAIGRLLDVLPGSVAVAGLSYGGFVALELAHRHPDRLRHVVILSSPGTVYQPEDLEGLLARAGTGSAEDLFIPRSADDMVRLMRVAAPMFKYTPAWLLEDMRHYYYNAREHKLRELMGELVGAQLEHRLRLDKATLPSTTLVWGTEDRIFPLEIGERLAHRLGVPLIRVDGAGHNLPFDAPGKTAFAIEQALREANQVPGPSK</sequence>
<accession>A0A0K6GV44</accession>
<feature type="domain" description="AB hydrolase-1" evidence="1">
    <location>
        <begin position="65"/>
        <end position="299"/>
    </location>
</feature>
<organism evidence="2 3">
    <name type="scientific">Gulbenkiania indica</name>
    <dbReference type="NCBI Taxonomy" id="375574"/>
    <lineage>
        <taxon>Bacteria</taxon>
        <taxon>Pseudomonadati</taxon>
        <taxon>Pseudomonadota</taxon>
        <taxon>Betaproteobacteria</taxon>
        <taxon>Neisseriales</taxon>
        <taxon>Chromobacteriaceae</taxon>
        <taxon>Gulbenkiania</taxon>
    </lineage>
</organism>
<gene>
    <name evidence="2" type="ORF">Ga0061063_1259</name>
</gene>
<dbReference type="SUPFAM" id="SSF53474">
    <property type="entry name" value="alpha/beta-Hydrolases"/>
    <property type="match status" value="1"/>
</dbReference>